<dbReference type="Proteomes" id="UP000178759">
    <property type="component" value="Unassembled WGS sequence"/>
</dbReference>
<protein>
    <submittedName>
        <fullName evidence="2">Uncharacterized protein</fullName>
    </submittedName>
</protein>
<proteinExistence type="predicted"/>
<dbReference type="EMBL" id="MFJV01000001">
    <property type="protein sequence ID" value="OGG24225.1"/>
    <property type="molecule type" value="Genomic_DNA"/>
</dbReference>
<evidence type="ECO:0000313" key="2">
    <source>
        <dbReference type="EMBL" id="OGG24225.1"/>
    </source>
</evidence>
<evidence type="ECO:0000313" key="3">
    <source>
        <dbReference type="Proteomes" id="UP000178759"/>
    </source>
</evidence>
<organism evidence="2 3">
    <name type="scientific">Candidatus Gottesmanbacteria bacterium RIFCSPLOWO2_01_FULL_43_11b</name>
    <dbReference type="NCBI Taxonomy" id="1798392"/>
    <lineage>
        <taxon>Bacteria</taxon>
        <taxon>Candidatus Gottesmaniibacteriota</taxon>
    </lineage>
</organism>
<gene>
    <name evidence="2" type="ORF">A3A79_03485</name>
</gene>
<reference evidence="2 3" key="1">
    <citation type="journal article" date="2016" name="Nat. Commun.">
        <title>Thousands of microbial genomes shed light on interconnected biogeochemical processes in an aquifer system.</title>
        <authorList>
            <person name="Anantharaman K."/>
            <person name="Brown C.T."/>
            <person name="Hug L.A."/>
            <person name="Sharon I."/>
            <person name="Castelle C.J."/>
            <person name="Probst A.J."/>
            <person name="Thomas B.C."/>
            <person name="Singh A."/>
            <person name="Wilkins M.J."/>
            <person name="Karaoz U."/>
            <person name="Brodie E.L."/>
            <person name="Williams K.H."/>
            <person name="Hubbard S.S."/>
            <person name="Banfield J.F."/>
        </authorList>
    </citation>
    <scope>NUCLEOTIDE SEQUENCE [LARGE SCALE GENOMIC DNA]</scope>
</reference>
<comment type="caution">
    <text evidence="2">The sequence shown here is derived from an EMBL/GenBank/DDBJ whole genome shotgun (WGS) entry which is preliminary data.</text>
</comment>
<evidence type="ECO:0000256" key="1">
    <source>
        <dbReference type="SAM" id="MobiDB-lite"/>
    </source>
</evidence>
<name>A0A1F6AHQ1_9BACT</name>
<feature type="compositionally biased region" description="Basic and acidic residues" evidence="1">
    <location>
        <begin position="141"/>
        <end position="151"/>
    </location>
</feature>
<dbReference type="AlphaFoldDB" id="A0A1F6AHQ1"/>
<accession>A0A1F6AHQ1</accession>
<feature type="region of interest" description="Disordered" evidence="1">
    <location>
        <begin position="139"/>
        <end position="159"/>
    </location>
</feature>
<sequence length="159" mass="17276">MAKLEKIQEQKETDFFLQERANIVGLKRDKDESVSAFRSRVAGALRAKGHIIEAHEALSGKLYDDPEQGPLGPITGIFGAVAQAMQDKSYSKDPEQKVGDDLAVGALVRAGEDPTKAMFASLLSLLGPEASMDVINGLTGQKKEFPPEKLQAKMPKKPR</sequence>